<keyword evidence="1" id="KW-0813">Transport</keyword>
<keyword evidence="4" id="KW-0732">Signal</keyword>
<reference evidence="6" key="1">
    <citation type="submission" date="2006-09" db="EMBL/GenBank/DDBJ databases">
        <title>Complete sequence of Rhodopseudomonas palustris BisA53.</title>
        <authorList>
            <consortium name="US DOE Joint Genome Institute"/>
            <person name="Copeland A."/>
            <person name="Lucas S."/>
            <person name="Lapidus A."/>
            <person name="Barry K."/>
            <person name="Detter J.C."/>
            <person name="Glavina del Rio T."/>
            <person name="Hammon N."/>
            <person name="Israni S."/>
            <person name="Dalin E."/>
            <person name="Tice H."/>
            <person name="Pitluck S."/>
            <person name="Chain P."/>
            <person name="Malfatti S."/>
            <person name="Shin M."/>
            <person name="Vergez L."/>
            <person name="Schmutz J."/>
            <person name="Larimer F."/>
            <person name="Land M."/>
            <person name="Hauser L."/>
            <person name="Pelletier D.A."/>
            <person name="Kyrpides N."/>
            <person name="Kim E."/>
            <person name="Harwood C.S."/>
            <person name="Oda Y."/>
            <person name="Richardson P."/>
        </authorList>
    </citation>
    <scope>NUCLEOTIDE SEQUENCE [LARGE SCALE GENOMIC DNA]</scope>
    <source>
        <strain evidence="6">BisA53</strain>
    </source>
</reference>
<name>Q07LK9_RHOP5</name>
<feature type="domain" description="Secretin/TonB short N-terminal" evidence="5">
    <location>
        <begin position="57"/>
        <end position="108"/>
    </location>
</feature>
<dbReference type="SMART" id="SM00965">
    <property type="entry name" value="STN"/>
    <property type="match status" value="1"/>
</dbReference>
<accession>Q07LK9</accession>
<feature type="chain" id="PRO_5004165826" description="Secretin/TonB short N-terminal domain-containing protein" evidence="4">
    <location>
        <begin position="20"/>
        <end position="219"/>
    </location>
</feature>
<feature type="signal peptide" evidence="4">
    <location>
        <begin position="1"/>
        <end position="19"/>
    </location>
</feature>
<dbReference type="KEGG" id="rpe:RPE_3241"/>
<dbReference type="InterPro" id="IPR011662">
    <property type="entry name" value="Secretin/TonB_short_N"/>
</dbReference>
<keyword evidence="3" id="KW-0998">Cell outer membrane</keyword>
<protein>
    <recommendedName>
        <fullName evidence="5">Secretin/TonB short N-terminal domain-containing protein</fullName>
    </recommendedName>
</protein>
<evidence type="ECO:0000256" key="4">
    <source>
        <dbReference type="SAM" id="SignalP"/>
    </source>
</evidence>
<dbReference type="EMBL" id="CP000463">
    <property type="protein sequence ID" value="ABJ07175.1"/>
    <property type="molecule type" value="Genomic_DNA"/>
</dbReference>
<dbReference type="Gene3D" id="3.55.50.30">
    <property type="match status" value="1"/>
</dbReference>
<dbReference type="AlphaFoldDB" id="Q07LK9"/>
<gene>
    <name evidence="6" type="ordered locus">RPE_3241</name>
</gene>
<evidence type="ECO:0000313" key="6">
    <source>
        <dbReference type="EMBL" id="ABJ07175.1"/>
    </source>
</evidence>
<dbReference type="HOGENOM" id="CLU_088938_1_0_5"/>
<evidence type="ECO:0000256" key="1">
    <source>
        <dbReference type="ARBA" id="ARBA00022448"/>
    </source>
</evidence>
<dbReference type="GO" id="GO:0019867">
    <property type="term" value="C:outer membrane"/>
    <property type="evidence" value="ECO:0007669"/>
    <property type="project" value="InterPro"/>
</dbReference>
<dbReference type="eggNOG" id="ENOG50300XC">
    <property type="taxonomic scope" value="Bacteria"/>
</dbReference>
<keyword evidence="2" id="KW-0472">Membrane</keyword>
<evidence type="ECO:0000259" key="5">
    <source>
        <dbReference type="SMART" id="SM00965"/>
    </source>
</evidence>
<evidence type="ECO:0000256" key="2">
    <source>
        <dbReference type="ARBA" id="ARBA00023136"/>
    </source>
</evidence>
<evidence type="ECO:0000256" key="3">
    <source>
        <dbReference type="ARBA" id="ARBA00023237"/>
    </source>
</evidence>
<sequence length="219" mass="22866">MARWSIGALCLAAVMTALAQTAGADQRGSPDTGALYFDIPGQPLADALEQYGAVTGLGLFYDGVLAADHRSTPIKGVFSPMLGLEALLRGTGYVPRRTGMGAVSILPLRHSMAASDPGLQRFGAFFALLQKRVSHTLCSREVTEPVGAPIIFRLWLASSGVIVRAEIVGSGGDHAHNLALAGSIRGMEVAPPPLGLRQPVMMAILPALPGEASRCDVKP</sequence>
<proteinExistence type="predicted"/>
<dbReference type="STRING" id="316055.RPE_3241"/>
<organism evidence="6">
    <name type="scientific">Rhodopseudomonas palustris (strain BisA53)</name>
    <dbReference type="NCBI Taxonomy" id="316055"/>
    <lineage>
        <taxon>Bacteria</taxon>
        <taxon>Pseudomonadati</taxon>
        <taxon>Pseudomonadota</taxon>
        <taxon>Alphaproteobacteria</taxon>
        <taxon>Hyphomicrobiales</taxon>
        <taxon>Nitrobacteraceae</taxon>
        <taxon>Rhodopseudomonas</taxon>
    </lineage>
</organism>